<organism evidence="1 2">
    <name type="scientific">Lepagella muris</name>
    <dbReference type="NCBI Taxonomy" id="3032870"/>
    <lineage>
        <taxon>Bacteria</taxon>
        <taxon>Pseudomonadati</taxon>
        <taxon>Bacteroidota</taxon>
        <taxon>Bacteroidia</taxon>
        <taxon>Bacteroidales</taxon>
        <taxon>Muribaculaceae</taxon>
        <taxon>Lepagella</taxon>
    </lineage>
</organism>
<accession>A0AC61RBY9</accession>
<reference evidence="1" key="1">
    <citation type="submission" date="2019-04" db="EMBL/GenBank/DDBJ databases">
        <title>Microbes associate with the intestines of laboratory mice.</title>
        <authorList>
            <person name="Navarre W."/>
            <person name="Wong E."/>
            <person name="Huang K."/>
            <person name="Tropini C."/>
            <person name="Ng K."/>
            <person name="Yu B."/>
        </authorList>
    </citation>
    <scope>NUCLEOTIDE SEQUENCE</scope>
    <source>
        <strain evidence="1">NM04_E33</strain>
    </source>
</reference>
<comment type="caution">
    <text evidence="1">The sequence shown here is derived from an EMBL/GenBank/DDBJ whole genome shotgun (WGS) entry which is preliminary data.</text>
</comment>
<name>A0AC61RBY9_9BACT</name>
<evidence type="ECO:0000313" key="1">
    <source>
        <dbReference type="EMBL" id="TGY76510.1"/>
    </source>
</evidence>
<proteinExistence type="predicted"/>
<dbReference type="Proteomes" id="UP000306319">
    <property type="component" value="Unassembled WGS sequence"/>
</dbReference>
<dbReference type="EMBL" id="SRYB01000039">
    <property type="protein sequence ID" value="TGY76510.1"/>
    <property type="molecule type" value="Genomic_DNA"/>
</dbReference>
<protein>
    <submittedName>
        <fullName evidence="1">TonB-dependent receptor</fullName>
    </submittedName>
</protein>
<keyword evidence="1" id="KW-0675">Receptor</keyword>
<keyword evidence="2" id="KW-1185">Reference proteome</keyword>
<gene>
    <name evidence="1" type="ORF">E5331_17980</name>
</gene>
<sequence length="1077" mass="121897">MNNIIEYMSNKGKLVLASAFIAGSGMTALAAVTGNTLKGKVVDPEGNPIPGAVVNLAEQSKIVFTDENGEFSIKDANYDDEVNAKCVGYLASVMPVEDFSSPITIVLQPDSDPYSHEAPVAFNEQKKKFLTDSRSVVTGEELQRYPVTVLQNAFNSVLPGVSTYEWSSEPGWTETQMYVRGIRTMNTSARNPLVIVDNVERDLSFLDAFPIETITVLKDAAATALYGMRGANGVILVTTKRGESGKTRIDFTQEVGFQTLSNKMESQDSYNMALTRNQVRYLSGQEPMYSADVIEKYRRVCNGETLEGMDRYRYFNTNWFDQLYRETAPVLKTNLQISGGNNRARYYVSFSYLRQEGMWNSDWTNMMDRYTMQHVLNRWNLRSNLDINVNKYLRVGLDLGGRIDNINQPTTGVFNLTTFGAVEANPMEPVYTPDGHIYSSTTAQNPARLLGSAGQEKNRRRNLYSTAEVTGLLDPITKGLEANLVVSFDAFDVFQSSQYNSINTYSYDYMNMDVTKPEDFTLTQTTTYSELTNPTANERANSWTLNFRFGFKYNRDFGKHHIDANAFIRTYQQRLNVREANTDNSQYSSDRFLSWNGQATYVFDNRYIVSGNISRMGNDNFAPDDRWGTFWGASLGWVASQESFLRNPNIDLLKLRASYGKAGMSDTGAGRYPYQSIFASNNGYGFGHNATWVPGIIESIAGNPNSKWEISKMVNIGLDWDFWHRRLYGSFDIFKEWRSNILVERSTIPDIIGITYAKDSYGKVESKGLELVIGHANRIGRVNYSIEGQLSWNRNKITEMDETEPLVEWQRKTGRPIFEQTSVQQLYEGAFNGTVGGWNQYQFVQWASDPDLIATSQADAIANPHKYPYNSASAGNQPLGTAVFKDLNGDRMIDERDMAPIGYTIMPELTPSVAVNVGYAGFDVRAVLTAYLNRSVFVSPAASFSGWSNMGTHEVVNAWGYYTDDPTDPRNINAKYPRPVYGGFNNIDSNRDTRTYQNDIWIMNGDYLSLRNIEIGYSLPEKLISKIHMSKCRFYFSGYNLFNWSHLPKGMDPEKPMSYCWWYPKTRIFNFGVNVTF</sequence>
<evidence type="ECO:0000313" key="2">
    <source>
        <dbReference type="Proteomes" id="UP000306319"/>
    </source>
</evidence>